<dbReference type="RefSeq" id="XP_009177906.1">
    <property type="nucleotide sequence ID" value="XM_009179642.1"/>
</dbReference>
<protein>
    <submittedName>
        <fullName evidence="1">Uncharacterized protein</fullName>
    </submittedName>
</protein>
<sequence>MVSSKSMKEAGYIFMFPNELPHEAPFYGAVPSADIFRDSEQSLVPLVIELIVHYCLE</sequence>
<dbReference type="GeneID" id="20330287"/>
<evidence type="ECO:0000313" key="2">
    <source>
        <dbReference type="Proteomes" id="UP000054324"/>
    </source>
</evidence>
<proteinExistence type="predicted"/>
<reference evidence="1 2" key="1">
    <citation type="submission" date="2013-11" db="EMBL/GenBank/DDBJ databases">
        <title>Opisthorchis viverrini - life in the bile duct.</title>
        <authorList>
            <person name="Young N.D."/>
            <person name="Nagarajan N."/>
            <person name="Lin S.J."/>
            <person name="Korhonen P.K."/>
            <person name="Jex A.R."/>
            <person name="Hall R.S."/>
            <person name="Safavi-Hemami H."/>
            <person name="Kaewkong W."/>
            <person name="Bertrand D."/>
            <person name="Gao S."/>
            <person name="Seet Q."/>
            <person name="Wongkham S."/>
            <person name="Teh B.T."/>
            <person name="Wongkham C."/>
            <person name="Intapan P.M."/>
            <person name="Maleewong W."/>
            <person name="Yang X."/>
            <person name="Hu M."/>
            <person name="Wang Z."/>
            <person name="Hofmann A."/>
            <person name="Sternberg P.W."/>
            <person name="Tan P."/>
            <person name="Wang J."/>
            <person name="Gasser R.B."/>
        </authorList>
    </citation>
    <scope>NUCLEOTIDE SEQUENCE [LARGE SCALE GENOMIC DNA]</scope>
</reference>
<keyword evidence="2" id="KW-1185">Reference proteome</keyword>
<name>A0A074YYS5_OPIVI</name>
<dbReference type="KEGG" id="ovi:T265_16122"/>
<dbReference type="AlphaFoldDB" id="A0A074YYS5"/>
<feature type="non-terminal residue" evidence="1">
    <location>
        <position position="57"/>
    </location>
</feature>
<dbReference type="CTD" id="20330287"/>
<dbReference type="EMBL" id="KL602787">
    <property type="protein sequence ID" value="KER18347.1"/>
    <property type="molecule type" value="Genomic_DNA"/>
</dbReference>
<dbReference type="Proteomes" id="UP000054324">
    <property type="component" value="Unassembled WGS sequence"/>
</dbReference>
<organism evidence="1 2">
    <name type="scientific">Opisthorchis viverrini</name>
    <name type="common">Southeast Asian liver fluke</name>
    <dbReference type="NCBI Taxonomy" id="6198"/>
    <lineage>
        <taxon>Eukaryota</taxon>
        <taxon>Metazoa</taxon>
        <taxon>Spiralia</taxon>
        <taxon>Lophotrochozoa</taxon>
        <taxon>Platyhelminthes</taxon>
        <taxon>Trematoda</taxon>
        <taxon>Digenea</taxon>
        <taxon>Opisthorchiida</taxon>
        <taxon>Opisthorchiata</taxon>
        <taxon>Opisthorchiidae</taxon>
        <taxon>Opisthorchis</taxon>
    </lineage>
</organism>
<gene>
    <name evidence="1" type="ORF">T265_16122</name>
</gene>
<accession>A0A074YYS5</accession>
<evidence type="ECO:0000313" key="1">
    <source>
        <dbReference type="EMBL" id="KER18347.1"/>
    </source>
</evidence>